<accession>A0A6M3VXL0</accession>
<protein>
    <submittedName>
        <fullName evidence="1">Uncharacterized protein</fullName>
    </submittedName>
</protein>
<organism evidence="1 2">
    <name type="scientific">Metallosphaera rod-shaped virus 1</name>
    <dbReference type="NCBI Taxonomy" id="2730618"/>
    <lineage>
        <taxon>Viruses</taxon>
        <taxon>Adnaviria</taxon>
        <taxon>Zilligvirae</taxon>
        <taxon>Taleaviricota</taxon>
        <taxon>Tokiviricetes</taxon>
        <taxon>Ligamenvirales</taxon>
        <taxon>Rudiviridae</taxon>
        <taxon>Hoswirudivirus</taxon>
        <taxon>Hoswirudivirus metallosphaerae</taxon>
    </lineage>
</organism>
<name>A0A6M3VXL0_9VIRU</name>
<sequence>MFEEYLRQKGFEPHHISILKDFLIEIKEALGINARNYELDDVINSIVEYFATTYMLRREDLFQLINGAIEDGVV</sequence>
<proteinExistence type="predicted"/>
<evidence type="ECO:0000313" key="1">
    <source>
        <dbReference type="EMBL" id="QJF12357.1"/>
    </source>
</evidence>
<dbReference type="Proteomes" id="UP000501823">
    <property type="component" value="Segment"/>
</dbReference>
<dbReference type="EMBL" id="MN876843">
    <property type="protein sequence ID" value="QJF12357.1"/>
    <property type="molecule type" value="Genomic_DNA"/>
</dbReference>
<evidence type="ECO:0000313" key="2">
    <source>
        <dbReference type="Proteomes" id="UP000501823"/>
    </source>
</evidence>
<keyword evidence="2" id="KW-1185">Reference proteome</keyword>
<reference evidence="1 2" key="1">
    <citation type="journal article" date="2020" name="ISME J.">
        <title>New virus isolates from Italian hydrothermal environments underscore the biogeographic pattern in archaeal virus communities.</title>
        <authorList>
            <person name="Baquero D.P."/>
            <person name="Contursi P."/>
            <person name="Piochi M."/>
            <person name="Bartolucci S."/>
            <person name="Liu Y."/>
            <person name="Cvirkaite-Krupovic V."/>
            <person name="Prangishvili D."/>
            <person name="Krupovic M."/>
        </authorList>
    </citation>
    <scope>NUCLEOTIDE SEQUENCE [LARGE SCALE GENOMIC DNA]</scope>
    <source>
        <strain evidence="1">201</strain>
    </source>
</reference>
<gene>
    <name evidence="1" type="ORF">MRV1_gp11</name>
</gene>